<protein>
    <submittedName>
        <fullName evidence="1">Uncharacterized protein</fullName>
    </submittedName>
</protein>
<reference evidence="1 2" key="1">
    <citation type="submission" date="2013-01" db="EMBL/GenBank/DDBJ databases">
        <authorList>
            <person name="Harkins D.M."/>
            <person name="Durkin A.S."/>
            <person name="Brinkac L.M."/>
            <person name="Haft D.H."/>
            <person name="Selengut J.D."/>
            <person name="Sanka R."/>
            <person name="DePew J."/>
            <person name="Purushe J."/>
            <person name="Matthias M.A."/>
            <person name="Vinetz J.M."/>
            <person name="Sutton G.G."/>
            <person name="Nierman W.C."/>
            <person name="Fouts D.E."/>
        </authorList>
    </citation>
    <scope>NUCLEOTIDE SEQUENCE [LARGE SCALE GENOMIC DNA]</scope>
    <source>
        <strain evidence="1 2">ZUN179</strain>
    </source>
</reference>
<name>M6V436_9LEPT</name>
<accession>M6V436</accession>
<comment type="caution">
    <text evidence="1">The sequence shown here is derived from an EMBL/GenBank/DDBJ whole genome shotgun (WGS) entry which is preliminary data.</text>
</comment>
<dbReference type="AlphaFoldDB" id="M6V436"/>
<dbReference type="Proteomes" id="UP000012160">
    <property type="component" value="Unassembled WGS sequence"/>
</dbReference>
<evidence type="ECO:0000313" key="2">
    <source>
        <dbReference type="Proteomes" id="UP000012160"/>
    </source>
</evidence>
<gene>
    <name evidence="1" type="ORF">LEP1GSC187_3791</name>
</gene>
<dbReference type="EMBL" id="AHOQ02000039">
    <property type="protein sequence ID" value="EMO44273.1"/>
    <property type="molecule type" value="Genomic_DNA"/>
</dbReference>
<organism evidence="1 2">
    <name type="scientific">Leptospira santarosai str. ZUN179</name>
    <dbReference type="NCBI Taxonomy" id="1049985"/>
    <lineage>
        <taxon>Bacteria</taxon>
        <taxon>Pseudomonadati</taxon>
        <taxon>Spirochaetota</taxon>
        <taxon>Spirochaetia</taxon>
        <taxon>Leptospirales</taxon>
        <taxon>Leptospiraceae</taxon>
        <taxon>Leptospira</taxon>
    </lineage>
</organism>
<evidence type="ECO:0000313" key="1">
    <source>
        <dbReference type="EMBL" id="EMO44273.1"/>
    </source>
</evidence>
<sequence>MALCEAKMNDRTQQKAIPKGRLSKFRKRFAEFPNAPIEARLSFPERP</sequence>
<proteinExistence type="predicted"/>